<sequence length="293" mass="30953">MKIVLGRDDLAAVAVEWAAAAGATPERLDIRPVHKASRGFVNDAAADVCELAVVTLLQAAAYDKPVALLPITMLGRYQHQTLVTLGELDVEGVRGRSVGVRSWSQTTGVWLRGFLSEQYGLDLSEVDWHTYEGGHVDGATDPAWVTRAPEGAKLQADFLEGRLDYGIMGNELPSDDRIRTAIPHALAVAAEWAARKGFAPINHVVGFSAAAAGEDPKAILAVYDALAEAATTAGPAAGPVNLSPVGFDGLRGPVTDAARYAYEQGVLPRRVEFDELVDRTCAALGVTASRLGG</sequence>
<dbReference type="Proteomes" id="UP000183561">
    <property type="component" value="Unassembled WGS sequence"/>
</dbReference>
<dbReference type="RefSeq" id="WP_072943576.1">
    <property type="nucleotide sequence ID" value="NZ_FNSV01000005.1"/>
</dbReference>
<protein>
    <submittedName>
        <fullName evidence="1">4,5-dihydroxyphthalate decarboxylase</fullName>
    </submittedName>
</protein>
<evidence type="ECO:0000313" key="2">
    <source>
        <dbReference type="Proteomes" id="UP000183561"/>
    </source>
</evidence>
<dbReference type="OrthoDB" id="3805543at2"/>
<organism evidence="1 2">
    <name type="scientific">Rhodococcus koreensis</name>
    <dbReference type="NCBI Taxonomy" id="99653"/>
    <lineage>
        <taxon>Bacteria</taxon>
        <taxon>Bacillati</taxon>
        <taxon>Actinomycetota</taxon>
        <taxon>Actinomycetes</taxon>
        <taxon>Mycobacteriales</taxon>
        <taxon>Nocardiaceae</taxon>
        <taxon>Rhodococcus</taxon>
    </lineage>
</organism>
<accession>A0A1H4UYZ6</accession>
<proteinExistence type="predicted"/>
<evidence type="ECO:0000313" key="1">
    <source>
        <dbReference type="EMBL" id="SEC74092.1"/>
    </source>
</evidence>
<reference evidence="2" key="1">
    <citation type="submission" date="2016-10" db="EMBL/GenBank/DDBJ databases">
        <authorList>
            <person name="Varghese N."/>
            <person name="Submissions S."/>
        </authorList>
    </citation>
    <scope>NUCLEOTIDE SEQUENCE [LARGE SCALE GENOMIC DNA]</scope>
    <source>
        <strain evidence="2">DSM 44498</strain>
    </source>
</reference>
<keyword evidence="2" id="KW-1185">Reference proteome</keyword>
<gene>
    <name evidence="1" type="ORF">SAMN04490239_5267</name>
</gene>
<name>A0A1H4UYZ6_9NOCA</name>
<dbReference type="EMBL" id="FNSV01000005">
    <property type="protein sequence ID" value="SEC74092.1"/>
    <property type="molecule type" value="Genomic_DNA"/>
</dbReference>
<dbReference type="AlphaFoldDB" id="A0A1H4UYZ6"/>
<dbReference type="SUPFAM" id="SSF53850">
    <property type="entry name" value="Periplasmic binding protein-like II"/>
    <property type="match status" value="1"/>
</dbReference>